<gene>
    <name evidence="4" type="ORF">BU112_13940</name>
</gene>
<dbReference type="AlphaFoldDB" id="A0A418IBV3"/>
<proteinExistence type="inferred from homology"/>
<dbReference type="EMBL" id="QXUF01000165">
    <property type="protein sequence ID" value="RIM96592.1"/>
    <property type="molecule type" value="Genomic_DNA"/>
</dbReference>
<evidence type="ECO:0000259" key="3">
    <source>
        <dbReference type="Pfam" id="PF22181"/>
    </source>
</evidence>
<name>A0A418IBV3_9STAP</name>
<dbReference type="GO" id="GO:0016758">
    <property type="term" value="F:hexosyltransferase activity"/>
    <property type="evidence" value="ECO:0007669"/>
    <property type="project" value="UniProtKB-ARBA"/>
</dbReference>
<protein>
    <submittedName>
        <fullName evidence="4">Glycosyltransferase family 2 protein</fullName>
    </submittedName>
</protein>
<evidence type="ECO:0000313" key="4">
    <source>
        <dbReference type="EMBL" id="RIM96592.1"/>
    </source>
</evidence>
<dbReference type="CDD" id="cd00761">
    <property type="entry name" value="Glyco_tranf_GTA_type"/>
    <property type="match status" value="1"/>
</dbReference>
<sequence>MKKVSIVMPTYNNDCSLFRTIDSVINQTMEKANYELIIVDDHSNNSNTLKIIKSYAKKYSKLIKFKRLKFNSGSASKPRNKGIEMSSDEYIFFLDSDDLLHPRTLEDLYNYGIKHKSDLIIGKYGVKGKGRSVPKAIFENGNVPKANIIDNSMFYALSVLKMFKKAIIDKNKLRFKTFSQTAEDQLFTIEFLMNSRNYAIKTDYEYYVVVNNFDNGTHLSHHKSTGKQYFATINEIYKVIYKSPIYKDQKTRDQFAGKFTTRLFRHGQKKNFAISKMKYEDKIEWLKYFSKTLNRVPRSADQYVTQIFNMKLEAIRQNNLLAVMTADKFIKGE</sequence>
<dbReference type="InterPro" id="IPR054028">
    <property type="entry name" value="TarS/TarP_linker"/>
</dbReference>
<dbReference type="OrthoDB" id="7019976at2"/>
<comment type="similarity">
    <text evidence="1">Belongs to the glycosyltransferase 2 family.</text>
</comment>
<dbReference type="Proteomes" id="UP000286317">
    <property type="component" value="Unassembled WGS sequence"/>
</dbReference>
<accession>A0A418IBV3</accession>
<comment type="caution">
    <text evidence="4">The sequence shown here is derived from an EMBL/GenBank/DDBJ whole genome shotgun (WGS) entry which is preliminary data.</text>
</comment>
<organism evidence="4 5">
    <name type="scientific">Staphylococcus shinii</name>
    <dbReference type="NCBI Taxonomy" id="2912228"/>
    <lineage>
        <taxon>Bacteria</taxon>
        <taxon>Bacillati</taxon>
        <taxon>Bacillota</taxon>
        <taxon>Bacilli</taxon>
        <taxon>Bacillales</taxon>
        <taxon>Staphylococcaceae</taxon>
        <taxon>Staphylococcus</taxon>
    </lineage>
</organism>
<feature type="domain" description="Glycosyltransferase 2-like" evidence="2">
    <location>
        <begin position="5"/>
        <end position="134"/>
    </location>
</feature>
<evidence type="ECO:0000259" key="2">
    <source>
        <dbReference type="Pfam" id="PF00535"/>
    </source>
</evidence>
<dbReference type="InterPro" id="IPR001173">
    <property type="entry name" value="Glyco_trans_2-like"/>
</dbReference>
<dbReference type="PANTHER" id="PTHR22916:SF3">
    <property type="entry name" value="UDP-GLCNAC:BETAGAL BETA-1,3-N-ACETYLGLUCOSAMINYLTRANSFERASE-LIKE PROTEIN 1"/>
    <property type="match status" value="1"/>
</dbReference>
<dbReference type="Pfam" id="PF00535">
    <property type="entry name" value="Glycos_transf_2"/>
    <property type="match status" value="1"/>
</dbReference>
<dbReference type="SUPFAM" id="SSF53448">
    <property type="entry name" value="Nucleotide-diphospho-sugar transferases"/>
    <property type="match status" value="1"/>
</dbReference>
<dbReference type="PANTHER" id="PTHR22916">
    <property type="entry name" value="GLYCOSYLTRANSFERASE"/>
    <property type="match status" value="1"/>
</dbReference>
<evidence type="ECO:0000313" key="5">
    <source>
        <dbReference type="Proteomes" id="UP000286317"/>
    </source>
</evidence>
<dbReference type="RefSeq" id="WP_119605377.1">
    <property type="nucleotide sequence ID" value="NZ_JAWVBH010000001.1"/>
</dbReference>
<keyword evidence="5" id="KW-1185">Reference proteome</keyword>
<dbReference type="Gene3D" id="3.90.550.10">
    <property type="entry name" value="Spore Coat Polysaccharide Biosynthesis Protein SpsA, Chain A"/>
    <property type="match status" value="1"/>
</dbReference>
<feature type="domain" description="TarS/TarP linker" evidence="3">
    <location>
        <begin position="227"/>
        <end position="324"/>
    </location>
</feature>
<reference evidence="4 5" key="1">
    <citation type="journal article" date="2016" name="Front. Microbiol.">
        <title>Comprehensive Phylogenetic Analysis of Bovine Non-aureus Staphylococci Species Based on Whole-Genome Sequencing.</title>
        <authorList>
            <person name="Naushad S."/>
            <person name="Barkema H.W."/>
            <person name="Luby C."/>
            <person name="Condas L.A."/>
            <person name="Nobrega D.B."/>
            <person name="Carson D.A."/>
            <person name="De Buck J."/>
        </authorList>
    </citation>
    <scope>NUCLEOTIDE SEQUENCE [LARGE SCALE GENOMIC DNA]</scope>
    <source>
        <strain evidence="4 5">SNUC 4554</strain>
    </source>
</reference>
<evidence type="ECO:0000256" key="1">
    <source>
        <dbReference type="ARBA" id="ARBA00006739"/>
    </source>
</evidence>
<dbReference type="Pfam" id="PF22181">
    <property type="entry name" value="TarS_linker"/>
    <property type="match status" value="1"/>
</dbReference>
<dbReference type="InterPro" id="IPR029044">
    <property type="entry name" value="Nucleotide-diphossugar_trans"/>
</dbReference>